<keyword evidence="3" id="KW-1185">Reference proteome</keyword>
<feature type="chain" id="PRO_5002228662" evidence="1">
    <location>
        <begin position="23"/>
        <end position="242"/>
    </location>
</feature>
<reference evidence="2 3" key="1">
    <citation type="journal article" date="2006" name="Nature">
        <title>Insights from the genome of the biotrophic fungal plant pathogen Ustilago maydis.</title>
        <authorList>
            <person name="Kamper J."/>
            <person name="Kahmann R."/>
            <person name="Bolker M."/>
            <person name="Ma L.J."/>
            <person name="Brefort T."/>
            <person name="Saville B.J."/>
            <person name="Banuett F."/>
            <person name="Kronstad J.W."/>
            <person name="Gold S.E."/>
            <person name="Muller O."/>
            <person name="Perlin M.H."/>
            <person name="Wosten H.A."/>
            <person name="de Vries R."/>
            <person name="Ruiz-Herrera J."/>
            <person name="Reynaga-Pena C.G."/>
            <person name="Snetselaar K."/>
            <person name="McCann M."/>
            <person name="Perez-Martin J."/>
            <person name="Feldbrugge M."/>
            <person name="Basse C.W."/>
            <person name="Steinberg G."/>
            <person name="Ibeas J.I."/>
            <person name="Holloman W."/>
            <person name="Guzman P."/>
            <person name="Farman M."/>
            <person name="Stajich J.E."/>
            <person name="Sentandreu R."/>
            <person name="Gonzalez-Prieto J.M."/>
            <person name="Kennell J.C."/>
            <person name="Molina L."/>
            <person name="Schirawski J."/>
            <person name="Mendoza-Mendoza A."/>
            <person name="Greilinger D."/>
            <person name="Munch K."/>
            <person name="Rossel N."/>
            <person name="Scherer M."/>
            <person name="Vranes M."/>
            <person name="Ladendorf O."/>
            <person name="Vincon V."/>
            <person name="Fuchs U."/>
            <person name="Sandrock B."/>
            <person name="Meng S."/>
            <person name="Ho E.C."/>
            <person name="Cahill M.J."/>
            <person name="Boyce K.J."/>
            <person name="Klose J."/>
            <person name="Klosterman S.J."/>
            <person name="Deelstra H.J."/>
            <person name="Ortiz-Castellanos L."/>
            <person name="Li W."/>
            <person name="Sanchez-Alonso P."/>
            <person name="Schreier P.H."/>
            <person name="Hauser-Hahn I."/>
            <person name="Vaupel M."/>
            <person name="Koopmann E."/>
            <person name="Friedrich G."/>
            <person name="Voss H."/>
            <person name="Schluter T."/>
            <person name="Margolis J."/>
            <person name="Platt D."/>
            <person name="Swimmer C."/>
            <person name="Gnirke A."/>
            <person name="Chen F."/>
            <person name="Vysotskaia V."/>
            <person name="Mannhaupt G."/>
            <person name="Guldener U."/>
            <person name="Munsterkotter M."/>
            <person name="Haase D."/>
            <person name="Oesterheld M."/>
            <person name="Mewes H.W."/>
            <person name="Mauceli E.W."/>
            <person name="DeCaprio D."/>
            <person name="Wade C.M."/>
            <person name="Butler J."/>
            <person name="Young S."/>
            <person name="Jaffe D.B."/>
            <person name="Calvo S."/>
            <person name="Nusbaum C."/>
            <person name="Galagan J."/>
            <person name="Birren B.W."/>
        </authorList>
    </citation>
    <scope>NUCLEOTIDE SEQUENCE [LARGE SCALE GENOMIC DNA]</scope>
    <source>
        <strain evidence="3">DSM 14603 / FGSC 9021 / UM521</strain>
    </source>
</reference>
<keyword evidence="1" id="KW-0732">Signal</keyword>
<dbReference type="AlphaFoldDB" id="A0A0D1CH52"/>
<dbReference type="GeneID" id="23565234"/>
<evidence type="ECO:0000313" key="2">
    <source>
        <dbReference type="EMBL" id="KIS66308.1"/>
    </source>
</evidence>
<evidence type="ECO:0000256" key="1">
    <source>
        <dbReference type="SAM" id="SignalP"/>
    </source>
</evidence>
<gene>
    <name evidence="2" type="ORF">UMAG_05308</name>
</gene>
<dbReference type="KEGG" id="uma:UMAG_05308"/>
<protein>
    <submittedName>
        <fullName evidence="2">Uncharacterized protein</fullName>
    </submittedName>
</protein>
<dbReference type="eggNOG" id="ENOG502RE46">
    <property type="taxonomic scope" value="Eukaryota"/>
</dbReference>
<evidence type="ECO:0000313" key="3">
    <source>
        <dbReference type="Proteomes" id="UP000000561"/>
    </source>
</evidence>
<accession>A0A0D1CH52</accession>
<feature type="signal peptide" evidence="1">
    <location>
        <begin position="1"/>
        <end position="22"/>
    </location>
</feature>
<organism evidence="2 3">
    <name type="scientific">Mycosarcoma maydis</name>
    <name type="common">Corn smut fungus</name>
    <name type="synonym">Ustilago maydis</name>
    <dbReference type="NCBI Taxonomy" id="5270"/>
    <lineage>
        <taxon>Eukaryota</taxon>
        <taxon>Fungi</taxon>
        <taxon>Dikarya</taxon>
        <taxon>Basidiomycota</taxon>
        <taxon>Ustilaginomycotina</taxon>
        <taxon>Ustilaginomycetes</taxon>
        <taxon>Ustilaginales</taxon>
        <taxon>Ustilaginaceae</taxon>
        <taxon>Mycosarcoma</taxon>
    </lineage>
</organism>
<dbReference type="RefSeq" id="XP_011392019.1">
    <property type="nucleotide sequence ID" value="XM_011393717.1"/>
</dbReference>
<dbReference type="OrthoDB" id="2556423at2759"/>
<sequence length="242" mass="27304">MSIIKRWFLLAIITTTIVSVRTQPIPPTIFDTSSAILGDIDDTTRQQAPSQSNLARMPTQLASSRSAPAAPVQDASFGDGSRNFLMQLPMVRTDVVRSILSDRFSIESNFAFQQLLGPDERKALYDLAENHMKKPGATWLYAVVDEPQLDLTYKKQLYVAAPIPQYEWKKAVGLHIAPQSEHWLPFIFYKAIVDRSKWSRFRLAGIEVVREPEEAVRVLFSNDKRETLHDIAGHLGLAVNLI</sequence>
<dbReference type="EMBL" id="CM003158">
    <property type="protein sequence ID" value="KIS66308.1"/>
    <property type="molecule type" value="Genomic_DNA"/>
</dbReference>
<dbReference type="Proteomes" id="UP000000561">
    <property type="component" value="Chromosome 19"/>
</dbReference>
<dbReference type="VEuPathDB" id="FungiDB:UMAG_05308"/>
<name>A0A0D1CH52_MYCMD</name>
<proteinExistence type="predicted"/>
<dbReference type="InParanoid" id="A0A0D1CH52"/>